<keyword evidence="1" id="KW-1133">Transmembrane helix</keyword>
<keyword evidence="1" id="KW-0472">Membrane</keyword>
<keyword evidence="3" id="KW-1185">Reference proteome</keyword>
<dbReference type="RefSeq" id="WP_020513119.1">
    <property type="nucleotide sequence ID" value="NZ_JBIAZU010000007.1"/>
</dbReference>
<reference evidence="2 3" key="1">
    <citation type="submission" date="2024-10" db="EMBL/GenBank/DDBJ databases">
        <title>The Natural Products Discovery Center: Release of the First 8490 Sequenced Strains for Exploring Actinobacteria Biosynthetic Diversity.</title>
        <authorList>
            <person name="Kalkreuter E."/>
            <person name="Kautsar S.A."/>
            <person name="Yang D."/>
            <person name="Bader C.D."/>
            <person name="Teijaro C.N."/>
            <person name="Fluegel L."/>
            <person name="Davis C.M."/>
            <person name="Simpson J.R."/>
            <person name="Lauterbach L."/>
            <person name="Steele A.D."/>
            <person name="Gui C."/>
            <person name="Meng S."/>
            <person name="Li G."/>
            <person name="Viehrig K."/>
            <person name="Ye F."/>
            <person name="Su P."/>
            <person name="Kiefer A.F."/>
            <person name="Nichols A."/>
            <person name="Cepeda A.J."/>
            <person name="Yan W."/>
            <person name="Fan B."/>
            <person name="Jiang Y."/>
            <person name="Adhikari A."/>
            <person name="Zheng C.-J."/>
            <person name="Schuster L."/>
            <person name="Cowan T.M."/>
            <person name="Smanski M.J."/>
            <person name="Chevrette M.G."/>
            <person name="De Carvalho L.P.S."/>
            <person name="Shen B."/>
        </authorList>
    </citation>
    <scope>NUCLEOTIDE SEQUENCE [LARGE SCALE GENOMIC DNA]</scope>
    <source>
        <strain evidence="2 3">NPDC000087</strain>
    </source>
</reference>
<feature type="transmembrane region" description="Helical" evidence="1">
    <location>
        <begin position="204"/>
        <end position="221"/>
    </location>
</feature>
<feature type="transmembrane region" description="Helical" evidence="1">
    <location>
        <begin position="397"/>
        <end position="415"/>
    </location>
</feature>
<organism evidence="2 3">
    <name type="scientific">Paractinoplanes globisporus</name>
    <dbReference type="NCBI Taxonomy" id="113565"/>
    <lineage>
        <taxon>Bacteria</taxon>
        <taxon>Bacillati</taxon>
        <taxon>Actinomycetota</taxon>
        <taxon>Actinomycetes</taxon>
        <taxon>Micromonosporales</taxon>
        <taxon>Micromonosporaceae</taxon>
        <taxon>Paractinoplanes</taxon>
    </lineage>
</organism>
<gene>
    <name evidence="2" type="ORF">ACFY35_39375</name>
</gene>
<keyword evidence="1" id="KW-0812">Transmembrane</keyword>
<feature type="transmembrane region" description="Helical" evidence="1">
    <location>
        <begin position="175"/>
        <end position="198"/>
    </location>
</feature>
<evidence type="ECO:0000256" key="1">
    <source>
        <dbReference type="SAM" id="Phobius"/>
    </source>
</evidence>
<accession>A0ABW6WST9</accession>
<proteinExistence type="predicted"/>
<protein>
    <recommendedName>
        <fullName evidence="4">Mannosyltransferase</fullName>
    </recommendedName>
</protein>
<evidence type="ECO:0000313" key="3">
    <source>
        <dbReference type="Proteomes" id="UP001602245"/>
    </source>
</evidence>
<dbReference type="EMBL" id="JBIAZU010000007">
    <property type="protein sequence ID" value="MFF5295530.1"/>
    <property type="molecule type" value="Genomic_DNA"/>
</dbReference>
<feature type="transmembrane region" description="Helical" evidence="1">
    <location>
        <begin position="91"/>
        <end position="112"/>
    </location>
</feature>
<comment type="caution">
    <text evidence="2">The sequence shown here is derived from an EMBL/GenBank/DDBJ whole genome shotgun (WGS) entry which is preliminary data.</text>
</comment>
<evidence type="ECO:0000313" key="2">
    <source>
        <dbReference type="EMBL" id="MFF5295530.1"/>
    </source>
</evidence>
<feature type="transmembrane region" description="Helical" evidence="1">
    <location>
        <begin position="313"/>
        <end position="333"/>
    </location>
</feature>
<feature type="transmembrane region" description="Helical" evidence="1">
    <location>
        <begin position="12"/>
        <end position="33"/>
    </location>
</feature>
<feature type="transmembrane region" description="Helical" evidence="1">
    <location>
        <begin position="371"/>
        <end position="390"/>
    </location>
</feature>
<name>A0ABW6WST9_9ACTN</name>
<feature type="transmembrane region" description="Helical" evidence="1">
    <location>
        <begin position="340"/>
        <end position="359"/>
    </location>
</feature>
<sequence length="562" mass="59039">MGSGVRERTARTVGAATAALAALATIAVTSLSALNGDVRYALGCLETAGKGGVSIWDIFVSRPLAYKLLMAALDQGRLRLVGGTSSDTTNLVIRIETYVVVVAVIAVLFLGVRRVAGRPAAVGIAGATGLALVIAPPWHFLEPDWVAALAAVLAVGAACAPRWPWLGGLLAGPVAMLVVAVKLSTFPIALIALLVIGVLDRRRAAWATLSTVVCVALWYALTMRFQPWEWTWLRDLANLVHSEPQGIHAADLLKLRYAVGDAAVLSPVLVLGPAAAVALVSRATGRRRWAAAVVAVVAGGLSLAPAYGQGEFYNYHFASTVVLAAGAWGAAFALRPGFRLPLAAATVLVTGVSLVLLRQPVPWRLAHGVPVVWAYEGAAVALAVAAGFLAGRKVVSLPWSAGVVALSFALLPPVLPGSPYAFSTYDYNVGNGGSADTELVELGRRLGPDTPVLYLTYGTINHAMGNPTTCRYPSPLWLQRGISIPRVRTRPSYADNLRCLTEDRDAKYLVVQNGWFRIPESAPEVRAAIDERFDCSPAARIPAPPPIVVCPVRGTAKGTAGG</sequence>
<feature type="transmembrane region" description="Helical" evidence="1">
    <location>
        <begin position="119"/>
        <end position="139"/>
    </location>
</feature>
<dbReference type="Proteomes" id="UP001602245">
    <property type="component" value="Unassembled WGS sequence"/>
</dbReference>
<feature type="transmembrane region" description="Helical" evidence="1">
    <location>
        <begin position="289"/>
        <end position="307"/>
    </location>
</feature>
<evidence type="ECO:0008006" key="4">
    <source>
        <dbReference type="Google" id="ProtNLM"/>
    </source>
</evidence>